<dbReference type="RefSeq" id="WP_167083538.1">
    <property type="nucleotide sequence ID" value="NZ_BAAADC010000001.1"/>
</dbReference>
<organism evidence="4 5">
    <name type="scientific">Rhizomicrobium palustre</name>
    <dbReference type="NCBI Taxonomy" id="189966"/>
    <lineage>
        <taxon>Bacteria</taxon>
        <taxon>Pseudomonadati</taxon>
        <taxon>Pseudomonadota</taxon>
        <taxon>Alphaproteobacteria</taxon>
        <taxon>Micropepsales</taxon>
        <taxon>Micropepsaceae</taxon>
        <taxon>Rhizomicrobium</taxon>
    </lineage>
</organism>
<keyword evidence="5" id="KW-1185">Reference proteome</keyword>
<gene>
    <name evidence="4" type="ORF">FHS83_002770</name>
</gene>
<feature type="domain" description="CHASE3" evidence="3">
    <location>
        <begin position="50"/>
        <end position="181"/>
    </location>
</feature>
<name>A0A846N2K1_9PROT</name>
<feature type="transmembrane region" description="Helical" evidence="2">
    <location>
        <begin position="17"/>
        <end position="37"/>
    </location>
</feature>
<keyword evidence="2" id="KW-1133">Transmembrane helix</keyword>
<keyword evidence="2" id="KW-0472">Membrane</keyword>
<dbReference type="AlphaFoldDB" id="A0A846N2K1"/>
<protein>
    <submittedName>
        <fullName evidence="4">CHASE3 domain sensor protein</fullName>
    </submittedName>
</protein>
<comment type="caution">
    <text evidence="4">The sequence shown here is derived from an EMBL/GenBank/DDBJ whole genome shotgun (WGS) entry which is preliminary data.</text>
</comment>
<proteinExistence type="predicted"/>
<accession>A0A846N2K1</accession>
<evidence type="ECO:0000313" key="4">
    <source>
        <dbReference type="EMBL" id="NIK89452.1"/>
    </source>
</evidence>
<dbReference type="Proteomes" id="UP000570514">
    <property type="component" value="Unassembled WGS sequence"/>
</dbReference>
<feature type="transmembrane region" description="Helical" evidence="2">
    <location>
        <begin position="190"/>
        <end position="214"/>
    </location>
</feature>
<dbReference type="EMBL" id="JAASRM010000001">
    <property type="protein sequence ID" value="NIK89452.1"/>
    <property type="molecule type" value="Genomic_DNA"/>
</dbReference>
<sequence>MSPPSIGNLIRWHSREFGISAMFAAVVLFVASIIVLGRNVEQLRESFQLSTRTQEVLRQIDQVHMKMIGTEMIVRGYGLTGDASFQRYAKENRMRMVAAMTTLGELVRQEPALDKDYHILEGWVAQHQQLYIDLMDGGPDQRARIVDATVNPQKREARAEAMRALDRMDGLEQKLLAERRARAEAQAAKSFVMAIAIAVFAFVTGTIGFGLTFMPHKSGLAPRW</sequence>
<dbReference type="Pfam" id="PF05227">
    <property type="entry name" value="CHASE3"/>
    <property type="match status" value="1"/>
</dbReference>
<evidence type="ECO:0000256" key="1">
    <source>
        <dbReference type="SAM" id="Coils"/>
    </source>
</evidence>
<keyword evidence="1" id="KW-0175">Coiled coil</keyword>
<evidence type="ECO:0000256" key="2">
    <source>
        <dbReference type="SAM" id="Phobius"/>
    </source>
</evidence>
<feature type="coiled-coil region" evidence="1">
    <location>
        <begin position="154"/>
        <end position="188"/>
    </location>
</feature>
<evidence type="ECO:0000259" key="3">
    <source>
        <dbReference type="Pfam" id="PF05227"/>
    </source>
</evidence>
<evidence type="ECO:0000313" key="5">
    <source>
        <dbReference type="Proteomes" id="UP000570514"/>
    </source>
</evidence>
<dbReference type="InterPro" id="IPR007891">
    <property type="entry name" value="CHASE3"/>
</dbReference>
<reference evidence="4 5" key="1">
    <citation type="submission" date="2020-03" db="EMBL/GenBank/DDBJ databases">
        <title>Genomic Encyclopedia of Type Strains, Phase IV (KMG-IV): sequencing the most valuable type-strain genomes for metagenomic binning, comparative biology and taxonomic classification.</title>
        <authorList>
            <person name="Goeker M."/>
        </authorList>
    </citation>
    <scope>NUCLEOTIDE SEQUENCE [LARGE SCALE GENOMIC DNA]</scope>
    <source>
        <strain evidence="4 5">DSM 19867</strain>
    </source>
</reference>
<keyword evidence="2" id="KW-0812">Transmembrane</keyword>